<evidence type="ECO:0000313" key="6">
    <source>
        <dbReference type="Proteomes" id="UP000654075"/>
    </source>
</evidence>
<keyword evidence="2" id="KW-1133">Transmembrane helix</keyword>
<gene>
    <name evidence="3" type="ORF">PGLA1383_LOCUS57716</name>
    <name evidence="4" type="ORF">PGLA2088_LOCUS18021</name>
</gene>
<feature type="region of interest" description="Disordered" evidence="1">
    <location>
        <begin position="335"/>
        <end position="366"/>
    </location>
</feature>
<protein>
    <submittedName>
        <fullName evidence="4">Uncharacterized protein</fullName>
    </submittedName>
</protein>
<dbReference type="Proteomes" id="UP000654075">
    <property type="component" value="Unassembled WGS sequence"/>
</dbReference>
<evidence type="ECO:0000256" key="2">
    <source>
        <dbReference type="SAM" id="Phobius"/>
    </source>
</evidence>
<organism evidence="4 5">
    <name type="scientific">Polarella glacialis</name>
    <name type="common">Dinoflagellate</name>
    <dbReference type="NCBI Taxonomy" id="89957"/>
    <lineage>
        <taxon>Eukaryota</taxon>
        <taxon>Sar</taxon>
        <taxon>Alveolata</taxon>
        <taxon>Dinophyceae</taxon>
        <taxon>Suessiales</taxon>
        <taxon>Suessiaceae</taxon>
        <taxon>Polarella</taxon>
    </lineage>
</organism>
<evidence type="ECO:0000313" key="3">
    <source>
        <dbReference type="EMBL" id="CAE8643370.1"/>
    </source>
</evidence>
<sequence>MSQPMRLMAQCCPLGLALLVFIALHLFEKLTAMGMEAAPLRTSVDSGAAAAATKAQWDPVLFWVMCSTFVGLLLLSKHLLDFIRKVRHDEPLLPVWVIQPPQQQPFLAQPQQDRGTRKVFVAESPELQQNSHGFAASPAQLGPASRNLDGQGKWPPVGYPPPQSFLTAMEAATGRSPGFSQAELERLASNERWIALPASYKRAASEIYHLMRSAGHATVHGWFTSTWGDVPESQQRRDLYHSATLCDMRIDEYLTTHETAGLRWALTHDDMLEGLFRQLSAAREFQLTGDAAAASRILAFRSANESVLPSWLQAEARRWSDQVRKQGLRVCGQKCSAGHRVPHSKGNAKAKPPGMKTPDAADGTVR</sequence>
<dbReference type="Proteomes" id="UP000626109">
    <property type="component" value="Unassembled WGS sequence"/>
</dbReference>
<dbReference type="EMBL" id="CAJNNW010024425">
    <property type="protein sequence ID" value="CAE8672340.1"/>
    <property type="molecule type" value="Genomic_DNA"/>
</dbReference>
<evidence type="ECO:0000313" key="4">
    <source>
        <dbReference type="EMBL" id="CAE8672340.1"/>
    </source>
</evidence>
<name>A0A813J8D6_POLGL</name>
<reference evidence="4" key="1">
    <citation type="submission" date="2021-02" db="EMBL/GenBank/DDBJ databases">
        <authorList>
            <person name="Dougan E. K."/>
            <person name="Rhodes N."/>
            <person name="Thang M."/>
            <person name="Chan C."/>
        </authorList>
    </citation>
    <scope>NUCLEOTIDE SEQUENCE</scope>
</reference>
<feature type="transmembrane region" description="Helical" evidence="2">
    <location>
        <begin position="60"/>
        <end position="80"/>
    </location>
</feature>
<keyword evidence="2" id="KW-0472">Membrane</keyword>
<proteinExistence type="predicted"/>
<dbReference type="EMBL" id="CAJNNV010033346">
    <property type="protein sequence ID" value="CAE8643370.1"/>
    <property type="molecule type" value="Genomic_DNA"/>
</dbReference>
<keyword evidence="2" id="KW-0812">Transmembrane</keyword>
<keyword evidence="6" id="KW-1185">Reference proteome</keyword>
<accession>A0A813J8D6</accession>
<evidence type="ECO:0000313" key="5">
    <source>
        <dbReference type="Proteomes" id="UP000626109"/>
    </source>
</evidence>
<comment type="caution">
    <text evidence="4">The sequence shown here is derived from an EMBL/GenBank/DDBJ whole genome shotgun (WGS) entry which is preliminary data.</text>
</comment>
<evidence type="ECO:0000256" key="1">
    <source>
        <dbReference type="SAM" id="MobiDB-lite"/>
    </source>
</evidence>
<dbReference type="AlphaFoldDB" id="A0A813J8D6"/>
<feature type="transmembrane region" description="Helical" evidence="2">
    <location>
        <begin position="7"/>
        <end position="27"/>
    </location>
</feature>